<feature type="compositionally biased region" description="Polar residues" evidence="1">
    <location>
        <begin position="150"/>
        <end position="162"/>
    </location>
</feature>
<dbReference type="Gene3D" id="1.10.3970.10">
    <property type="entry name" value="BSD domain"/>
    <property type="match status" value="1"/>
</dbReference>
<proteinExistence type="predicted"/>
<keyword evidence="5" id="KW-1185">Reference proteome</keyword>
<feature type="transmembrane region" description="Helical" evidence="2">
    <location>
        <begin position="490"/>
        <end position="507"/>
    </location>
</feature>
<organism evidence="4 5">
    <name type="scientific">Cylindrotheca closterium</name>
    <dbReference type="NCBI Taxonomy" id="2856"/>
    <lineage>
        <taxon>Eukaryota</taxon>
        <taxon>Sar</taxon>
        <taxon>Stramenopiles</taxon>
        <taxon>Ochrophyta</taxon>
        <taxon>Bacillariophyta</taxon>
        <taxon>Bacillariophyceae</taxon>
        <taxon>Bacillariophycidae</taxon>
        <taxon>Bacillariales</taxon>
        <taxon>Bacillariaceae</taxon>
        <taxon>Cylindrotheca</taxon>
    </lineage>
</organism>
<comment type="caution">
    <text evidence="4">The sequence shown here is derived from an EMBL/GenBank/DDBJ whole genome shotgun (WGS) entry which is preliminary data.</text>
</comment>
<evidence type="ECO:0000256" key="2">
    <source>
        <dbReference type="SAM" id="Phobius"/>
    </source>
</evidence>
<accession>A0AAD2FMW1</accession>
<dbReference type="Proteomes" id="UP001295423">
    <property type="component" value="Unassembled WGS sequence"/>
</dbReference>
<dbReference type="InterPro" id="IPR005607">
    <property type="entry name" value="BSD_dom"/>
</dbReference>
<evidence type="ECO:0000313" key="4">
    <source>
        <dbReference type="EMBL" id="CAJ1946594.1"/>
    </source>
</evidence>
<sequence>MYFTTIRTRALCEQERRRNQSSTFTEPLPISSPLSTLPAASQTASLKPPSSSPEDELKSFLEEFNQPVVTPEQKAKNEKEMEEHPILKVHFEMLVPKKIVSYEDFWQRYYHRCYDLNRIVSELQQQDKQQEQQGAKDLDSDPIGDKNPKHQQSIPPSQTFKSVQDRIFQMTSSPARQDIEKKEEPNKDDKDTPNLETTFDSSSLSFGSASFNVIPIEAQNSTTQSLTEATSEMSHHDYLPSPWSMERQMQYENHENGDDSSSFGSLVQMPNCLSEVTSVVTNPDQIHRYPESPDYCDHVEEEVVEHSTAEALEQAQISDTASTLDDRLSGASIFLLNDDFYEQNDKLVDMIVAMGGKITLEMMEATHALWIPPPKEAESLIGNDEQKQKQESWEDFRENMILWVAESYKVPILDSDKWLPRIARLEFEEDWSDVNCEDFHPGHTQAKTVTRSSMGKKVVESPKEATMTVAGKQSKTQSTSNNSSTQRQKILSFAKVALLLTMVLLLLTQWHVVFPTKTFTPNLSISKEETTKYKGWPLFRSRQRIPAQSSSIANGQMKTNVQESRWNKILSKIKVRRQRQIRE</sequence>
<dbReference type="AlphaFoldDB" id="A0AAD2FMW1"/>
<dbReference type="PROSITE" id="PS50858">
    <property type="entry name" value="BSD"/>
    <property type="match status" value="1"/>
</dbReference>
<feature type="region of interest" description="Disordered" evidence="1">
    <location>
        <begin position="14"/>
        <end position="57"/>
    </location>
</feature>
<evidence type="ECO:0000313" key="5">
    <source>
        <dbReference type="Proteomes" id="UP001295423"/>
    </source>
</evidence>
<feature type="compositionally biased region" description="Low complexity" evidence="1">
    <location>
        <begin position="27"/>
        <end position="41"/>
    </location>
</feature>
<feature type="region of interest" description="Disordered" evidence="1">
    <location>
        <begin position="443"/>
        <end position="484"/>
    </location>
</feature>
<dbReference type="InterPro" id="IPR035925">
    <property type="entry name" value="BSD_dom_sf"/>
</dbReference>
<feature type="domain" description="BSD" evidence="3">
    <location>
        <begin position="81"/>
        <end position="117"/>
    </location>
</feature>
<dbReference type="SUPFAM" id="SSF140383">
    <property type="entry name" value="BSD domain-like"/>
    <property type="match status" value="1"/>
</dbReference>
<keyword evidence="2" id="KW-1133">Transmembrane helix</keyword>
<evidence type="ECO:0000259" key="3">
    <source>
        <dbReference type="PROSITE" id="PS50858"/>
    </source>
</evidence>
<protein>
    <recommendedName>
        <fullName evidence="3">BSD domain-containing protein</fullName>
    </recommendedName>
</protein>
<feature type="compositionally biased region" description="Basic and acidic residues" evidence="1">
    <location>
        <begin position="128"/>
        <end position="148"/>
    </location>
</feature>
<dbReference type="EMBL" id="CAKOGP040001714">
    <property type="protein sequence ID" value="CAJ1946594.1"/>
    <property type="molecule type" value="Genomic_DNA"/>
</dbReference>
<dbReference type="Pfam" id="PF03909">
    <property type="entry name" value="BSD"/>
    <property type="match status" value="1"/>
</dbReference>
<gene>
    <name evidence="4" type="ORF">CYCCA115_LOCUS10736</name>
</gene>
<feature type="compositionally biased region" description="Basic and acidic residues" evidence="1">
    <location>
        <begin position="177"/>
        <end position="193"/>
    </location>
</feature>
<feature type="compositionally biased region" description="Low complexity" evidence="1">
    <location>
        <begin position="472"/>
        <end position="484"/>
    </location>
</feature>
<reference evidence="4" key="1">
    <citation type="submission" date="2023-08" db="EMBL/GenBank/DDBJ databases">
        <authorList>
            <person name="Audoor S."/>
            <person name="Bilcke G."/>
        </authorList>
    </citation>
    <scope>NUCLEOTIDE SEQUENCE</scope>
</reference>
<name>A0AAD2FMW1_9STRA</name>
<keyword evidence="2" id="KW-0472">Membrane</keyword>
<keyword evidence="2" id="KW-0812">Transmembrane</keyword>
<feature type="region of interest" description="Disordered" evidence="1">
    <location>
        <begin position="125"/>
        <end position="201"/>
    </location>
</feature>
<evidence type="ECO:0000256" key="1">
    <source>
        <dbReference type="SAM" id="MobiDB-lite"/>
    </source>
</evidence>